<feature type="region of interest" description="Disordered" evidence="1">
    <location>
        <begin position="1"/>
        <end position="34"/>
    </location>
</feature>
<organism evidence="2 3">
    <name type="scientific">Hortaea werneckii</name>
    <name type="common">Black yeast</name>
    <name type="synonym">Cladosporium werneckii</name>
    <dbReference type="NCBI Taxonomy" id="91943"/>
    <lineage>
        <taxon>Eukaryota</taxon>
        <taxon>Fungi</taxon>
        <taxon>Dikarya</taxon>
        <taxon>Ascomycota</taxon>
        <taxon>Pezizomycotina</taxon>
        <taxon>Dothideomycetes</taxon>
        <taxon>Dothideomycetidae</taxon>
        <taxon>Mycosphaerellales</taxon>
        <taxon>Teratosphaeriaceae</taxon>
        <taxon>Hortaea</taxon>
    </lineage>
</organism>
<protein>
    <submittedName>
        <fullName evidence="2">Uncharacterized protein</fullName>
    </submittedName>
</protein>
<dbReference type="OrthoDB" id="5153521at2759"/>
<evidence type="ECO:0000256" key="1">
    <source>
        <dbReference type="SAM" id="MobiDB-lite"/>
    </source>
</evidence>
<dbReference type="AlphaFoldDB" id="A0A3M6WQB5"/>
<dbReference type="Proteomes" id="UP000281245">
    <property type="component" value="Unassembled WGS sequence"/>
</dbReference>
<evidence type="ECO:0000313" key="3">
    <source>
        <dbReference type="Proteomes" id="UP000281245"/>
    </source>
</evidence>
<feature type="region of interest" description="Disordered" evidence="1">
    <location>
        <begin position="101"/>
        <end position="131"/>
    </location>
</feature>
<gene>
    <name evidence="2" type="ORF">D0869_07419</name>
</gene>
<sequence length="266" mass="28670">MPQQRVPDRNITVSSASTYQPPATTSGTCDSARPESPSLLLLLSSFLLPVIVSLPITSTSQQHILPAPTHSNTTVIMSSEQTLPTSDLRSTAQDYKRDAARKHKWAHGSAMTAGRAAGGRPRPHRPSETNYNAKRREAKGAVAALQNGAKLARKQDMLEGTAVSDDSSNSASENEETPAPPADEGVMYSFDTSRSPSQGSQILNAALAKAVERFEERETIKLVKDEYQVLDGKGEEVGLTPAKKSKAKSTATQDQVADTEEDYEFV</sequence>
<accession>A0A3M6WQB5</accession>
<evidence type="ECO:0000313" key="2">
    <source>
        <dbReference type="EMBL" id="RMX80621.1"/>
    </source>
</evidence>
<comment type="caution">
    <text evidence="2">The sequence shown here is derived from an EMBL/GenBank/DDBJ whole genome shotgun (WGS) entry which is preliminary data.</text>
</comment>
<name>A0A3M6WQB5_HORWE</name>
<feature type="region of interest" description="Disordered" evidence="1">
    <location>
        <begin position="151"/>
        <end position="199"/>
    </location>
</feature>
<feature type="compositionally biased region" description="Acidic residues" evidence="1">
    <location>
        <begin position="257"/>
        <end position="266"/>
    </location>
</feature>
<dbReference type="EMBL" id="QWIJ01000594">
    <property type="protein sequence ID" value="RMX80621.1"/>
    <property type="molecule type" value="Genomic_DNA"/>
</dbReference>
<reference evidence="2 3" key="1">
    <citation type="journal article" date="2018" name="BMC Genomics">
        <title>Genomic evidence for intraspecific hybridization in a clonal and extremely halotolerant yeast.</title>
        <authorList>
            <person name="Gostincar C."/>
            <person name="Stajich J.E."/>
            <person name="Zupancic J."/>
            <person name="Zalar P."/>
            <person name="Gunde-Cimerman N."/>
        </authorList>
    </citation>
    <scope>NUCLEOTIDE SEQUENCE [LARGE SCALE GENOMIC DNA]</scope>
    <source>
        <strain evidence="2 3">EXF-6656</strain>
    </source>
</reference>
<feature type="compositionally biased region" description="Polar residues" evidence="1">
    <location>
        <begin position="190"/>
        <end position="199"/>
    </location>
</feature>
<feature type="compositionally biased region" description="Polar residues" evidence="1">
    <location>
        <begin position="11"/>
        <end position="29"/>
    </location>
</feature>
<feature type="region of interest" description="Disordered" evidence="1">
    <location>
        <begin position="241"/>
        <end position="266"/>
    </location>
</feature>
<dbReference type="VEuPathDB" id="FungiDB:BTJ68_07291"/>
<proteinExistence type="predicted"/>